<dbReference type="AlphaFoldDB" id="A0A7S0S5U3"/>
<dbReference type="Gene3D" id="3.30.70.360">
    <property type="match status" value="1"/>
</dbReference>
<evidence type="ECO:0000256" key="2">
    <source>
        <dbReference type="ARBA" id="ARBA00022801"/>
    </source>
</evidence>
<evidence type="ECO:0000256" key="1">
    <source>
        <dbReference type="ARBA" id="ARBA00006153"/>
    </source>
</evidence>
<dbReference type="PANTHER" id="PTHR11014">
    <property type="entry name" value="PEPTIDASE M20 FAMILY MEMBER"/>
    <property type="match status" value="1"/>
</dbReference>
<dbReference type="NCBIfam" id="TIGR01891">
    <property type="entry name" value="amidohydrolases"/>
    <property type="match status" value="1"/>
</dbReference>
<feature type="region of interest" description="Disordered" evidence="3">
    <location>
        <begin position="474"/>
        <end position="495"/>
    </location>
</feature>
<organism evidence="5">
    <name type="scientific">Chlamydomonas leiostraca</name>
    <dbReference type="NCBI Taxonomy" id="1034604"/>
    <lineage>
        <taxon>Eukaryota</taxon>
        <taxon>Viridiplantae</taxon>
        <taxon>Chlorophyta</taxon>
        <taxon>core chlorophytes</taxon>
        <taxon>Chlorophyceae</taxon>
        <taxon>CS clade</taxon>
        <taxon>Chlamydomonadales</taxon>
        <taxon>Chlamydomonadaceae</taxon>
        <taxon>Chlamydomonas</taxon>
    </lineage>
</organism>
<feature type="domain" description="Peptidase M20 dimerisation" evidence="4">
    <location>
        <begin position="257"/>
        <end position="354"/>
    </location>
</feature>
<dbReference type="SUPFAM" id="SSF53187">
    <property type="entry name" value="Zn-dependent exopeptidases"/>
    <property type="match status" value="1"/>
</dbReference>
<dbReference type="InterPro" id="IPR036264">
    <property type="entry name" value="Bact_exopeptidase_dim_dom"/>
</dbReference>
<evidence type="ECO:0000313" key="5">
    <source>
        <dbReference type="EMBL" id="CAD8696303.1"/>
    </source>
</evidence>
<dbReference type="FunFam" id="3.30.70.360:FF:000001">
    <property type="entry name" value="N-acetyldiaminopimelate deacetylase"/>
    <property type="match status" value="1"/>
</dbReference>
<evidence type="ECO:0000256" key="3">
    <source>
        <dbReference type="SAM" id="MobiDB-lite"/>
    </source>
</evidence>
<sequence>MAMNPPSLQSVSIARGSRLCNIHMQPTAQNLCQRSRPRHMVVPHVAQQHRAPGPISLPMSSTSSVDSDESTVHRLSRKLSAADLEPWMISVRRSLHAEPELSFKEHKTSQFIRQQLDKLGIRYDYPVARTGIVAHLGSGAPGSPCVALRADMDALPITELTGAPYGSTHTGCMHACGHDAHCAMLLGAAALLKARERELAGGRVKLLFQPAEEADGGGKVMVAEGVVADVDAAFALHVWPQLPAGTIATRPGPLMAGVLSFEATVKGRGGHAAMPHTTVNPVIAAASIVAELKPLVTAHLPPYEPVVVNVCHMSSDGEAFNVVPDTVRFGGTVRAFSDDIMRQLKQRLTEVVAVQARVHGCEGIVDFREDKEPYFPPLVNNPSMSDFARSVAKRVVGEGGVALADLTMASEDFAFIAQQVPACFAFLGVRNEERGIVHGLHSPLFDLDEGALKVGAAYLASLAHDYLSQRAAAATQRRHAHGTQHHESASSFTFS</sequence>
<dbReference type="Gene3D" id="3.40.630.10">
    <property type="entry name" value="Zn peptidases"/>
    <property type="match status" value="1"/>
</dbReference>
<protein>
    <recommendedName>
        <fullName evidence="4">Peptidase M20 dimerisation domain-containing protein</fullName>
    </recommendedName>
</protein>
<feature type="region of interest" description="Disordered" evidence="3">
    <location>
        <begin position="48"/>
        <end position="68"/>
    </location>
</feature>
<keyword evidence="2" id="KW-0378">Hydrolase</keyword>
<evidence type="ECO:0000259" key="4">
    <source>
        <dbReference type="Pfam" id="PF07687"/>
    </source>
</evidence>
<dbReference type="InterPro" id="IPR017439">
    <property type="entry name" value="Amidohydrolase"/>
</dbReference>
<dbReference type="SUPFAM" id="SSF55031">
    <property type="entry name" value="Bacterial exopeptidase dimerisation domain"/>
    <property type="match status" value="1"/>
</dbReference>
<dbReference type="PANTHER" id="PTHR11014:SF63">
    <property type="entry name" value="METALLOPEPTIDASE, PUTATIVE (AFU_ORTHOLOGUE AFUA_6G09600)-RELATED"/>
    <property type="match status" value="1"/>
</dbReference>
<dbReference type="Pfam" id="PF07687">
    <property type="entry name" value="M20_dimer"/>
    <property type="match status" value="1"/>
</dbReference>
<dbReference type="Pfam" id="PF01546">
    <property type="entry name" value="Peptidase_M20"/>
    <property type="match status" value="1"/>
</dbReference>
<dbReference type="InterPro" id="IPR002933">
    <property type="entry name" value="Peptidase_M20"/>
</dbReference>
<proteinExistence type="inferred from homology"/>
<accession>A0A7S0S5U3</accession>
<dbReference type="GO" id="GO:0016787">
    <property type="term" value="F:hydrolase activity"/>
    <property type="evidence" value="ECO:0007669"/>
    <property type="project" value="UniProtKB-KW"/>
</dbReference>
<dbReference type="InterPro" id="IPR011650">
    <property type="entry name" value="Peptidase_M20_dimer"/>
</dbReference>
<reference evidence="5" key="1">
    <citation type="submission" date="2021-01" db="EMBL/GenBank/DDBJ databases">
        <authorList>
            <person name="Corre E."/>
            <person name="Pelletier E."/>
            <person name="Niang G."/>
            <person name="Scheremetjew M."/>
            <person name="Finn R."/>
            <person name="Kale V."/>
            <person name="Holt S."/>
            <person name="Cochrane G."/>
            <person name="Meng A."/>
            <person name="Brown T."/>
            <person name="Cohen L."/>
        </authorList>
    </citation>
    <scope>NUCLEOTIDE SEQUENCE</scope>
    <source>
        <strain evidence="5">SAG 11-49</strain>
    </source>
</reference>
<dbReference type="EMBL" id="HBFB01036424">
    <property type="protein sequence ID" value="CAD8696303.1"/>
    <property type="molecule type" value="Transcribed_RNA"/>
</dbReference>
<comment type="similarity">
    <text evidence="1">Belongs to the peptidase M20 family.</text>
</comment>
<gene>
    <name evidence="5" type="ORF">CLEI1391_LOCUS20490</name>
</gene>
<name>A0A7S0S5U3_9CHLO</name>